<dbReference type="Pfam" id="PF10099">
    <property type="entry name" value="RskA_C"/>
    <property type="match status" value="1"/>
</dbReference>
<protein>
    <recommendedName>
        <fullName evidence="4">Anti-sigma K factor RskA C-terminal domain-containing protein</fullName>
    </recommendedName>
</protein>
<dbReference type="RefSeq" id="WP_344191368.1">
    <property type="nucleotide sequence ID" value="NZ_BAAARN010000001.1"/>
</dbReference>
<keyword evidence="2" id="KW-0804">Transcription</keyword>
<sequence>MSHLDEETLAGFAFGDTDAATDDLAHVSTCATCSATVAELRRVAAAVATSPRRADLATPPAGLFDRIEAQIDDEERRGDLPAHDVLGQPRATATQAPRVRRPRRRWAPAAWAGGAAAAGIAIGLLAGYAVWNEPTPPAPVEVASTQLDTLDTQQWLGRATLLREDDDTELLSVSTERLDAGSGYLEVWLINRDGKRMVSLGVLRADGRSSFPVTQQLLDEGYVIVDISREGFDDKPEHSGDSLVRGTLRS</sequence>
<keyword evidence="6" id="KW-1185">Reference proteome</keyword>
<accession>A0ABN3UJ83</accession>
<keyword evidence="1" id="KW-0805">Transcription regulation</keyword>
<dbReference type="EMBL" id="BAAARN010000001">
    <property type="protein sequence ID" value="GAA2733953.1"/>
    <property type="molecule type" value="Genomic_DNA"/>
</dbReference>
<evidence type="ECO:0000259" key="4">
    <source>
        <dbReference type="Pfam" id="PF10099"/>
    </source>
</evidence>
<keyword evidence="3" id="KW-0812">Transmembrane</keyword>
<proteinExistence type="predicted"/>
<organism evidence="5 6">
    <name type="scientific">Pedococcus aerophilus</name>
    <dbReference type="NCBI Taxonomy" id="436356"/>
    <lineage>
        <taxon>Bacteria</taxon>
        <taxon>Bacillati</taxon>
        <taxon>Actinomycetota</taxon>
        <taxon>Actinomycetes</taxon>
        <taxon>Micrococcales</taxon>
        <taxon>Intrasporangiaceae</taxon>
        <taxon>Pedococcus</taxon>
    </lineage>
</organism>
<dbReference type="InterPro" id="IPR041916">
    <property type="entry name" value="Anti_sigma_zinc_sf"/>
</dbReference>
<feature type="transmembrane region" description="Helical" evidence="3">
    <location>
        <begin position="109"/>
        <end position="131"/>
    </location>
</feature>
<dbReference type="InterPro" id="IPR018764">
    <property type="entry name" value="RskA_C"/>
</dbReference>
<evidence type="ECO:0000256" key="3">
    <source>
        <dbReference type="SAM" id="Phobius"/>
    </source>
</evidence>
<evidence type="ECO:0000313" key="5">
    <source>
        <dbReference type="EMBL" id="GAA2733953.1"/>
    </source>
</evidence>
<gene>
    <name evidence="5" type="ORF">GCM10009867_12960</name>
</gene>
<evidence type="ECO:0000313" key="6">
    <source>
        <dbReference type="Proteomes" id="UP001501326"/>
    </source>
</evidence>
<name>A0ABN3UJ83_9MICO</name>
<dbReference type="Proteomes" id="UP001501326">
    <property type="component" value="Unassembled WGS sequence"/>
</dbReference>
<evidence type="ECO:0000256" key="2">
    <source>
        <dbReference type="ARBA" id="ARBA00023163"/>
    </source>
</evidence>
<evidence type="ECO:0000256" key="1">
    <source>
        <dbReference type="ARBA" id="ARBA00023015"/>
    </source>
</evidence>
<feature type="domain" description="Anti-sigma K factor RskA C-terminal" evidence="4">
    <location>
        <begin position="114"/>
        <end position="240"/>
    </location>
</feature>
<comment type="caution">
    <text evidence="5">The sequence shown here is derived from an EMBL/GenBank/DDBJ whole genome shotgun (WGS) entry which is preliminary data.</text>
</comment>
<dbReference type="Gene3D" id="1.10.10.1320">
    <property type="entry name" value="Anti-sigma factor, zinc-finger domain"/>
    <property type="match status" value="1"/>
</dbReference>
<keyword evidence="3" id="KW-0472">Membrane</keyword>
<reference evidence="5 6" key="1">
    <citation type="journal article" date="2019" name="Int. J. Syst. Evol. Microbiol.">
        <title>The Global Catalogue of Microorganisms (GCM) 10K type strain sequencing project: providing services to taxonomists for standard genome sequencing and annotation.</title>
        <authorList>
            <consortium name="The Broad Institute Genomics Platform"/>
            <consortium name="The Broad Institute Genome Sequencing Center for Infectious Disease"/>
            <person name="Wu L."/>
            <person name="Ma J."/>
        </authorList>
    </citation>
    <scope>NUCLEOTIDE SEQUENCE [LARGE SCALE GENOMIC DNA]</scope>
    <source>
        <strain evidence="5 6">JCM 16378</strain>
    </source>
</reference>
<keyword evidence="3" id="KW-1133">Transmembrane helix</keyword>